<feature type="transmembrane region" description="Helical" evidence="7">
    <location>
        <begin position="455"/>
        <end position="477"/>
    </location>
</feature>
<dbReference type="GO" id="GO:0098797">
    <property type="term" value="C:plasma membrane protein complex"/>
    <property type="evidence" value="ECO:0007669"/>
    <property type="project" value="TreeGrafter"/>
</dbReference>
<evidence type="ECO:0000256" key="7">
    <source>
        <dbReference type="SAM" id="Phobius"/>
    </source>
</evidence>
<dbReference type="EMBL" id="BOPG01000011">
    <property type="protein sequence ID" value="GIJ54144.1"/>
    <property type="molecule type" value="Genomic_DNA"/>
</dbReference>
<dbReference type="AlphaFoldDB" id="A0A8J4DXP9"/>
<keyword evidence="10" id="KW-1185">Reference proteome</keyword>
<evidence type="ECO:0000313" key="10">
    <source>
        <dbReference type="Proteomes" id="UP000612585"/>
    </source>
</evidence>
<name>A0A8J4DXP9_9ACTN</name>
<sequence>MIIWLTGLARHRFGRVAGQAAGIAVTIALLTSLGTFLAASRAQMTTAAASTVPVDWQVHLAAGADPAAAAATTAGEPGVATVLPVGYATVPGLSTQDNQAARTTGAAVVLGLPPGYRDTFPAQVRTLSGTGAGVLLAQQTAANLHAAPGSTVVIERPGMSPARVAVDGVVDLPHADALFAPASTGTAIGTAAGTAVSGAAAPPDNVLILPADTFHALLDPLADGRVGVQLHVRRDRRLPTDPAAAYTASSGAARHLESRLAGAGQVTDNLAAALDAARTDAAFATVLFLFLAAPAGALAVVLTVTVVAAGAVRRRREQALLRTRGGGTTQILGTAAIEAGLVAVVGAVAGVALAAAIAPVLDGPVVASLWWGAAVVAGAVVAVATVVLPAWRSLRADAVRVGRIAAPSAHRPLWMRLGVDVVALVLAVVVVAATSRGGYQLVLAPEGAPRISVDYWSFTGPALLWLGAALLTWRLAVTALRHGRPVLTRLLRPLAGPLAGTVAAVLRRRQRPIATAMTVLAVATAFAVSTATFNATYRQQAEVDARLTNGADVTVTAGPTTADLRGTLAATAGVRHVETIEHRFAYVGADLQDLYAVDPATVVAGAHLTDGYVTGGTVDSLMRTLAREPDGVLVSAETVLDYQLRPGDRITLRLTGVGTGAGSGQPVAVPFRFVGVVKEFPTAPTDSFLVANRDYVRSAVGVGPSTYLVDTGTAAPRVAAGLRRRLGPDVTVTDIGTARATVGSSLTAVGLRGLTRVELGFALALAAAAAGLVLALGLAERRRTFTIAAALGATRRHLAGFIVGEAAVIVSAGLVFGAAIGFVVSQVLVVVLTGVFDPPPERLAIPWGYLGAVVAVVVGAVVATVAAVLRRTGTPDMSLLRR</sequence>
<feature type="transmembrane region" description="Helical" evidence="7">
    <location>
        <begin position="20"/>
        <end position="39"/>
    </location>
</feature>
<keyword evidence="3" id="KW-1003">Cell membrane</keyword>
<comment type="subcellular location">
    <subcellularLocation>
        <location evidence="1">Cell membrane</location>
        <topology evidence="1">Multi-pass membrane protein</topology>
    </subcellularLocation>
</comment>
<keyword evidence="5 7" id="KW-1133">Transmembrane helix</keyword>
<dbReference type="InterPro" id="IPR003838">
    <property type="entry name" value="ABC3_permease_C"/>
</dbReference>
<evidence type="ECO:0000259" key="8">
    <source>
        <dbReference type="Pfam" id="PF02687"/>
    </source>
</evidence>
<dbReference type="PANTHER" id="PTHR30489">
    <property type="entry name" value="LIPOPROTEIN-RELEASING SYSTEM TRANSMEMBRANE PROTEIN LOLE"/>
    <property type="match status" value="1"/>
</dbReference>
<feature type="transmembrane region" description="Helical" evidence="7">
    <location>
        <begin position="413"/>
        <end position="435"/>
    </location>
</feature>
<comment type="similarity">
    <text evidence="2">Belongs to the ABC-4 integral membrane protein family. LolC/E subfamily.</text>
</comment>
<evidence type="ECO:0000256" key="4">
    <source>
        <dbReference type="ARBA" id="ARBA00022692"/>
    </source>
</evidence>
<comment type="caution">
    <text evidence="9">The sequence shown here is derived from an EMBL/GenBank/DDBJ whole genome shotgun (WGS) entry which is preliminary data.</text>
</comment>
<proteinExistence type="inferred from homology"/>
<gene>
    <name evidence="9" type="ORF">Vau01_016600</name>
</gene>
<evidence type="ECO:0000256" key="3">
    <source>
        <dbReference type="ARBA" id="ARBA00022475"/>
    </source>
</evidence>
<accession>A0A8J4DXP9</accession>
<feature type="transmembrane region" description="Helical" evidence="7">
    <location>
        <begin position="798"/>
        <end position="824"/>
    </location>
</feature>
<reference evidence="9" key="1">
    <citation type="submission" date="2021-01" db="EMBL/GenBank/DDBJ databases">
        <title>Whole genome shotgun sequence of Virgisporangium aurantiacum NBRC 16421.</title>
        <authorList>
            <person name="Komaki H."/>
            <person name="Tamura T."/>
        </authorList>
    </citation>
    <scope>NUCLEOTIDE SEQUENCE</scope>
    <source>
        <strain evidence="9">NBRC 16421</strain>
    </source>
</reference>
<evidence type="ECO:0000313" key="9">
    <source>
        <dbReference type="EMBL" id="GIJ54144.1"/>
    </source>
</evidence>
<organism evidence="9 10">
    <name type="scientific">Virgisporangium aurantiacum</name>
    <dbReference type="NCBI Taxonomy" id="175570"/>
    <lineage>
        <taxon>Bacteria</taxon>
        <taxon>Bacillati</taxon>
        <taxon>Actinomycetota</taxon>
        <taxon>Actinomycetes</taxon>
        <taxon>Micromonosporales</taxon>
        <taxon>Micromonosporaceae</taxon>
        <taxon>Virgisporangium</taxon>
    </lineage>
</organism>
<protein>
    <recommendedName>
        <fullName evidence="8">ABC3 transporter permease C-terminal domain-containing protein</fullName>
    </recommendedName>
</protein>
<evidence type="ECO:0000256" key="2">
    <source>
        <dbReference type="ARBA" id="ARBA00005236"/>
    </source>
</evidence>
<evidence type="ECO:0000256" key="6">
    <source>
        <dbReference type="ARBA" id="ARBA00023136"/>
    </source>
</evidence>
<feature type="domain" description="ABC3 transporter permease C-terminal" evidence="8">
    <location>
        <begin position="759"/>
        <end position="871"/>
    </location>
</feature>
<dbReference type="RefSeq" id="WP_203988863.1">
    <property type="nucleotide sequence ID" value="NZ_BOPG01000011.1"/>
</dbReference>
<feature type="transmembrane region" description="Helical" evidence="7">
    <location>
        <begin position="369"/>
        <end position="392"/>
    </location>
</feature>
<feature type="transmembrane region" description="Helical" evidence="7">
    <location>
        <begin position="844"/>
        <end position="869"/>
    </location>
</feature>
<dbReference type="GO" id="GO:0044874">
    <property type="term" value="P:lipoprotein localization to outer membrane"/>
    <property type="evidence" value="ECO:0007669"/>
    <property type="project" value="TreeGrafter"/>
</dbReference>
<evidence type="ECO:0000256" key="1">
    <source>
        <dbReference type="ARBA" id="ARBA00004651"/>
    </source>
</evidence>
<dbReference type="PANTHER" id="PTHR30489:SF0">
    <property type="entry name" value="LIPOPROTEIN-RELEASING SYSTEM TRANSMEMBRANE PROTEIN LOLE"/>
    <property type="match status" value="1"/>
</dbReference>
<feature type="domain" description="ABC3 transporter permease C-terminal" evidence="8">
    <location>
        <begin position="296"/>
        <end position="396"/>
    </location>
</feature>
<dbReference type="Pfam" id="PF02687">
    <property type="entry name" value="FtsX"/>
    <property type="match status" value="2"/>
</dbReference>
<keyword evidence="4 7" id="KW-0812">Transmembrane</keyword>
<keyword evidence="6 7" id="KW-0472">Membrane</keyword>
<feature type="transmembrane region" description="Helical" evidence="7">
    <location>
        <begin position="286"/>
        <end position="310"/>
    </location>
</feature>
<dbReference type="InterPro" id="IPR051447">
    <property type="entry name" value="Lipoprotein-release_system"/>
</dbReference>
<feature type="transmembrane region" description="Helical" evidence="7">
    <location>
        <begin position="759"/>
        <end position="778"/>
    </location>
</feature>
<feature type="transmembrane region" description="Helical" evidence="7">
    <location>
        <begin position="331"/>
        <end position="357"/>
    </location>
</feature>
<feature type="transmembrane region" description="Helical" evidence="7">
    <location>
        <begin position="513"/>
        <end position="533"/>
    </location>
</feature>
<dbReference type="Proteomes" id="UP000612585">
    <property type="component" value="Unassembled WGS sequence"/>
</dbReference>
<evidence type="ECO:0000256" key="5">
    <source>
        <dbReference type="ARBA" id="ARBA00022989"/>
    </source>
</evidence>